<keyword evidence="5" id="KW-0812">Transmembrane</keyword>
<evidence type="ECO:0000256" key="6">
    <source>
        <dbReference type="ARBA" id="ARBA00023136"/>
    </source>
</evidence>
<dbReference type="PANTHER" id="PTHR30026:SF20">
    <property type="entry name" value="OUTER MEMBRANE PROTEIN TOLC"/>
    <property type="match status" value="1"/>
</dbReference>
<evidence type="ECO:0000256" key="5">
    <source>
        <dbReference type="ARBA" id="ARBA00022692"/>
    </source>
</evidence>
<dbReference type="InterPro" id="IPR051906">
    <property type="entry name" value="TolC-like"/>
</dbReference>
<evidence type="ECO:0000256" key="10">
    <source>
        <dbReference type="SAM" id="SignalP"/>
    </source>
</evidence>
<evidence type="ECO:0000256" key="4">
    <source>
        <dbReference type="ARBA" id="ARBA00022452"/>
    </source>
</evidence>
<feature type="coiled-coil region" evidence="8">
    <location>
        <begin position="335"/>
        <end position="362"/>
    </location>
</feature>
<evidence type="ECO:0000313" key="11">
    <source>
        <dbReference type="EMBL" id="MBV2135155.1"/>
    </source>
</evidence>
<comment type="caution">
    <text evidence="11">The sequence shown here is derived from an EMBL/GenBank/DDBJ whole genome shotgun (WGS) entry which is preliminary data.</text>
</comment>
<evidence type="ECO:0000313" key="12">
    <source>
        <dbReference type="Proteomes" id="UP000813068"/>
    </source>
</evidence>
<evidence type="ECO:0000256" key="7">
    <source>
        <dbReference type="ARBA" id="ARBA00023237"/>
    </source>
</evidence>
<keyword evidence="7" id="KW-0998">Cell outer membrane</keyword>
<comment type="subcellular location">
    <subcellularLocation>
        <location evidence="1">Cell outer membrane</location>
    </subcellularLocation>
</comment>
<dbReference type="EMBL" id="JAHRGL010000080">
    <property type="protein sequence ID" value="MBV2135155.1"/>
    <property type="molecule type" value="Genomic_DNA"/>
</dbReference>
<dbReference type="RefSeq" id="WP_217683598.1">
    <property type="nucleotide sequence ID" value="NZ_JAHRGL010000080.1"/>
</dbReference>
<keyword evidence="8" id="KW-0175">Coiled coil</keyword>
<dbReference type="PANTHER" id="PTHR30026">
    <property type="entry name" value="OUTER MEMBRANE PROTEIN TOLC"/>
    <property type="match status" value="1"/>
</dbReference>
<keyword evidence="3" id="KW-0813">Transport</keyword>
<feature type="signal peptide" evidence="10">
    <location>
        <begin position="1"/>
        <end position="20"/>
    </location>
</feature>
<dbReference type="InterPro" id="IPR010130">
    <property type="entry name" value="T1SS_OMP_TolC"/>
</dbReference>
<name>A0ABS6N288_9GAMM</name>
<keyword evidence="10" id="KW-0732">Signal</keyword>
<gene>
    <name evidence="11" type="ORF">KRX52_20510</name>
</gene>
<keyword evidence="4" id="KW-1134">Transmembrane beta strand</keyword>
<dbReference type="InterPro" id="IPR003423">
    <property type="entry name" value="OMP_efflux"/>
</dbReference>
<sequence>MLRRLALAIALAGVPGLLLAEQQAPSTRADLIGVYQQALENNADLAAARADYLARKEVVPQARSGLLPQLNGGASLSDSKTELDQPSVSLERSGTLYQASLSQALFRADRWFQLQAAKAVSEQAALQLTSVEQNLILQSAEAYFAVLRAQDGLAASRAEEAALKRHYDQANYRFEVGLSDRTEVLEAQSSYDTARANRILAERLVEDAFQALATLTNRDYSFVEGMRHTLPINPPAPNDAKAWVDTAMQRNLDLQASQYAVTGAEETLRQRKAGHAPTVDLVAQYQKGDNDRLGFTNSPFTTLGGAHLGGDVEQQSIGVQLNIPLSTGGLTSSQVRESYQRLNQTEQLRESLRRQVVQNTRDFHRAVNTDVAQVSARKQAIVSSQSALEATELGYEVGTRNIVDVLDAQRQLYLAVRLYNNTRYDYILNHLRLKRSAGILSPADLQDLESFLKPDYNPDQDFLPPGLAPSLRSRQGE</sequence>
<evidence type="ECO:0000256" key="8">
    <source>
        <dbReference type="SAM" id="Coils"/>
    </source>
</evidence>
<keyword evidence="6" id="KW-0472">Membrane</keyword>
<evidence type="ECO:0000256" key="3">
    <source>
        <dbReference type="ARBA" id="ARBA00022448"/>
    </source>
</evidence>
<evidence type="ECO:0000256" key="9">
    <source>
        <dbReference type="SAM" id="MobiDB-lite"/>
    </source>
</evidence>
<feature type="region of interest" description="Disordered" evidence="9">
    <location>
        <begin position="456"/>
        <end position="477"/>
    </location>
</feature>
<accession>A0ABS6N288</accession>
<evidence type="ECO:0000256" key="1">
    <source>
        <dbReference type="ARBA" id="ARBA00004442"/>
    </source>
</evidence>
<keyword evidence="12" id="KW-1185">Reference proteome</keyword>
<evidence type="ECO:0000256" key="2">
    <source>
        <dbReference type="ARBA" id="ARBA00007613"/>
    </source>
</evidence>
<dbReference type="Proteomes" id="UP000813068">
    <property type="component" value="Unassembled WGS sequence"/>
</dbReference>
<organism evidence="11 12">
    <name type="scientific">Geopseudomonas aromaticivorans</name>
    <dbReference type="NCBI Taxonomy" id="2849492"/>
    <lineage>
        <taxon>Bacteria</taxon>
        <taxon>Pseudomonadati</taxon>
        <taxon>Pseudomonadota</taxon>
        <taxon>Gammaproteobacteria</taxon>
        <taxon>Pseudomonadales</taxon>
        <taxon>Pseudomonadaceae</taxon>
        <taxon>Geopseudomonas</taxon>
    </lineage>
</organism>
<comment type="similarity">
    <text evidence="2">Belongs to the outer membrane factor (OMF) (TC 1.B.17) family.</text>
</comment>
<dbReference type="Pfam" id="PF02321">
    <property type="entry name" value="OEP"/>
    <property type="match status" value="2"/>
</dbReference>
<feature type="chain" id="PRO_5047488046" evidence="10">
    <location>
        <begin position="21"/>
        <end position="477"/>
    </location>
</feature>
<proteinExistence type="inferred from homology"/>
<protein>
    <submittedName>
        <fullName evidence="11">TolC family outer membrane protein</fullName>
    </submittedName>
</protein>
<reference evidence="11 12" key="1">
    <citation type="submission" date="2021-06" db="EMBL/GenBank/DDBJ databases">
        <title>Differences between aerobic and microaerobic xylene degrading microbial communities.</title>
        <authorList>
            <person name="Banerjee S."/>
            <person name="Tancsics A."/>
        </authorList>
    </citation>
    <scope>NUCLEOTIDE SEQUENCE [LARGE SCALE GENOMIC DNA]</scope>
    <source>
        <strain evidence="11 12">MAP12</strain>
    </source>
</reference>
<dbReference type="NCBIfam" id="TIGR01844">
    <property type="entry name" value="type_I_sec_TolC"/>
    <property type="match status" value="1"/>
</dbReference>